<proteinExistence type="predicted"/>
<sequence length="238" mass="26831">MQLPEPDHTSQTVAMEIMVVQYKSCAGFLHYKVLRVSKPQGPSEKKIQYYFELFDFAASDSSWKEVGCVKLPCCQIHRGQVVLVDATFHWLFKTLENNYRFLAFNMEIDESLGRHNVDRYNMPKKVNEDAIHAGSGKSCYKLMDYKGKLGLIHHVIGKASCMSLEIWVMVHYVNKKEAVWNMVKSYIEGWARSPSTRLGSGHPSRVAGGGSGKMSGENELGHQNPTHRVSGRVEFGSG</sequence>
<dbReference type="NCBIfam" id="TIGR01640">
    <property type="entry name" value="F_box_assoc_1"/>
    <property type="match status" value="1"/>
</dbReference>
<accession>A0AAP0KLJ1</accession>
<dbReference type="AlphaFoldDB" id="A0AAP0KLJ1"/>
<dbReference type="EMBL" id="JBBNAE010000001">
    <property type="protein sequence ID" value="KAK9153435.1"/>
    <property type="molecule type" value="Genomic_DNA"/>
</dbReference>
<gene>
    <name evidence="2" type="ORF">Sjap_000915</name>
</gene>
<dbReference type="InterPro" id="IPR017451">
    <property type="entry name" value="F-box-assoc_interact_dom"/>
</dbReference>
<protein>
    <recommendedName>
        <fullName evidence="4">F-box protein</fullName>
    </recommendedName>
</protein>
<organism evidence="2 3">
    <name type="scientific">Stephania japonica</name>
    <dbReference type="NCBI Taxonomy" id="461633"/>
    <lineage>
        <taxon>Eukaryota</taxon>
        <taxon>Viridiplantae</taxon>
        <taxon>Streptophyta</taxon>
        <taxon>Embryophyta</taxon>
        <taxon>Tracheophyta</taxon>
        <taxon>Spermatophyta</taxon>
        <taxon>Magnoliopsida</taxon>
        <taxon>Ranunculales</taxon>
        <taxon>Menispermaceae</taxon>
        <taxon>Menispermoideae</taxon>
        <taxon>Cissampelideae</taxon>
        <taxon>Stephania</taxon>
    </lineage>
</organism>
<evidence type="ECO:0000313" key="2">
    <source>
        <dbReference type="EMBL" id="KAK9153435.1"/>
    </source>
</evidence>
<keyword evidence="3" id="KW-1185">Reference proteome</keyword>
<reference evidence="2 3" key="1">
    <citation type="submission" date="2024-01" db="EMBL/GenBank/DDBJ databases">
        <title>Genome assemblies of Stephania.</title>
        <authorList>
            <person name="Yang L."/>
        </authorList>
    </citation>
    <scope>NUCLEOTIDE SEQUENCE [LARGE SCALE GENOMIC DNA]</scope>
    <source>
        <strain evidence="2">QJT</strain>
        <tissue evidence="2">Leaf</tissue>
    </source>
</reference>
<evidence type="ECO:0000313" key="3">
    <source>
        <dbReference type="Proteomes" id="UP001417504"/>
    </source>
</evidence>
<evidence type="ECO:0000256" key="1">
    <source>
        <dbReference type="SAM" id="MobiDB-lite"/>
    </source>
</evidence>
<feature type="region of interest" description="Disordered" evidence="1">
    <location>
        <begin position="196"/>
        <end position="238"/>
    </location>
</feature>
<dbReference type="Proteomes" id="UP001417504">
    <property type="component" value="Unassembled WGS sequence"/>
</dbReference>
<evidence type="ECO:0008006" key="4">
    <source>
        <dbReference type="Google" id="ProtNLM"/>
    </source>
</evidence>
<name>A0AAP0KLJ1_9MAGN</name>
<comment type="caution">
    <text evidence="2">The sequence shown here is derived from an EMBL/GenBank/DDBJ whole genome shotgun (WGS) entry which is preliminary data.</text>
</comment>